<accession>A0A0B7FLP9</accession>
<sequence length="69" mass="7894">MIDFLAEQKRDGSFYRRMGTSTNIPKQQVATPSLQGVEMEAGNFGPLRVGMLRAMHDIHDLRFLRDTKL</sequence>
<name>A0A0B7FLP9_THACB</name>
<gene>
    <name evidence="1" type="ORF">RSOLAG1IB_08926</name>
</gene>
<dbReference type="Proteomes" id="UP000059188">
    <property type="component" value="Unassembled WGS sequence"/>
</dbReference>
<organism evidence="1 2">
    <name type="scientific">Thanatephorus cucumeris (strain AG1-IB / isolate 7/3/14)</name>
    <name type="common">Lettuce bottom rot fungus</name>
    <name type="synonym">Rhizoctonia solani</name>
    <dbReference type="NCBI Taxonomy" id="1108050"/>
    <lineage>
        <taxon>Eukaryota</taxon>
        <taxon>Fungi</taxon>
        <taxon>Dikarya</taxon>
        <taxon>Basidiomycota</taxon>
        <taxon>Agaricomycotina</taxon>
        <taxon>Agaricomycetes</taxon>
        <taxon>Cantharellales</taxon>
        <taxon>Ceratobasidiaceae</taxon>
        <taxon>Rhizoctonia</taxon>
        <taxon>Rhizoctonia solani AG-1</taxon>
    </lineage>
</organism>
<dbReference type="AlphaFoldDB" id="A0A0B7FLP9"/>
<evidence type="ECO:0000313" key="1">
    <source>
        <dbReference type="EMBL" id="CEL58906.1"/>
    </source>
</evidence>
<evidence type="ECO:0000313" key="2">
    <source>
        <dbReference type="Proteomes" id="UP000059188"/>
    </source>
</evidence>
<reference evidence="1 2" key="1">
    <citation type="submission" date="2014-11" db="EMBL/GenBank/DDBJ databases">
        <authorList>
            <person name="Wibberg Daniel"/>
        </authorList>
    </citation>
    <scope>NUCLEOTIDE SEQUENCE [LARGE SCALE GENOMIC DNA]</scope>
    <source>
        <strain evidence="1">Rhizoctonia solani AG1-IB 7/3/14</strain>
    </source>
</reference>
<dbReference type="EMBL" id="LN679135">
    <property type="protein sequence ID" value="CEL58906.1"/>
    <property type="molecule type" value="Genomic_DNA"/>
</dbReference>
<keyword evidence="2" id="KW-1185">Reference proteome</keyword>
<proteinExistence type="predicted"/>
<protein>
    <submittedName>
        <fullName evidence="1">Uncharacterized protein</fullName>
    </submittedName>
</protein>